<dbReference type="PANTHER" id="PTHR45622">
    <property type="entry name" value="UBIQUITIN-PROTEIN LIGASE E3A-RELATED"/>
    <property type="match status" value="1"/>
</dbReference>
<dbReference type="EMBL" id="JAVHNQ010000003">
    <property type="protein sequence ID" value="KAK6352986.1"/>
    <property type="molecule type" value="Genomic_DNA"/>
</dbReference>
<feature type="repeat" description="RCC1" evidence="2">
    <location>
        <begin position="291"/>
        <end position="328"/>
    </location>
</feature>
<dbReference type="AlphaFoldDB" id="A0AAV9UZF4"/>
<dbReference type="Pfam" id="PF25390">
    <property type="entry name" value="WD40_RLD"/>
    <property type="match status" value="1"/>
</dbReference>
<dbReference type="PROSITE" id="PS00626">
    <property type="entry name" value="RCC1_2"/>
    <property type="match status" value="1"/>
</dbReference>
<reference evidence="4 5" key="1">
    <citation type="submission" date="2019-10" db="EMBL/GenBank/DDBJ databases">
        <authorList>
            <person name="Palmer J.M."/>
        </authorList>
    </citation>
    <scope>NUCLEOTIDE SEQUENCE [LARGE SCALE GENOMIC DNA]</scope>
    <source>
        <strain evidence="4 5">TWF696</strain>
    </source>
</reference>
<accession>A0AAV9UZF4</accession>
<dbReference type="PROSITE" id="PS50012">
    <property type="entry name" value="RCC1_3"/>
    <property type="match status" value="4"/>
</dbReference>
<dbReference type="InterPro" id="IPR000408">
    <property type="entry name" value="Reg_chr_condens"/>
</dbReference>
<evidence type="ECO:0000256" key="1">
    <source>
        <dbReference type="ARBA" id="ARBA00022737"/>
    </source>
</evidence>
<evidence type="ECO:0000256" key="2">
    <source>
        <dbReference type="PROSITE-ProRule" id="PRU00235"/>
    </source>
</evidence>
<dbReference type="SUPFAM" id="SSF50985">
    <property type="entry name" value="RCC1/BLIP-II"/>
    <property type="match status" value="1"/>
</dbReference>
<evidence type="ECO:0000313" key="4">
    <source>
        <dbReference type="EMBL" id="KAK6352986.1"/>
    </source>
</evidence>
<feature type="domain" description="RCC1-like" evidence="3">
    <location>
        <begin position="29"/>
        <end position="381"/>
    </location>
</feature>
<dbReference type="Gene3D" id="2.130.10.30">
    <property type="entry name" value="Regulator of chromosome condensation 1/beta-lactamase-inhibitor protein II"/>
    <property type="match status" value="2"/>
</dbReference>
<name>A0AAV9UZF4_9PEZI</name>
<proteinExistence type="predicted"/>
<dbReference type="PRINTS" id="PR00633">
    <property type="entry name" value="RCCNDNSATION"/>
</dbReference>
<protein>
    <recommendedName>
        <fullName evidence="3">RCC1-like domain-containing protein</fullName>
    </recommendedName>
</protein>
<feature type="repeat" description="RCC1" evidence="2">
    <location>
        <begin position="192"/>
        <end position="247"/>
    </location>
</feature>
<keyword evidence="5" id="KW-1185">Reference proteome</keyword>
<dbReference type="InterPro" id="IPR009091">
    <property type="entry name" value="RCC1/BLIP-II"/>
</dbReference>
<dbReference type="PANTHER" id="PTHR45622:SF70">
    <property type="entry name" value="SECRETION-REGULATING GUANINE NUCLEOTIDE EXCHANGE FACTOR"/>
    <property type="match status" value="1"/>
</dbReference>
<keyword evidence="1" id="KW-0677">Repeat</keyword>
<evidence type="ECO:0000259" key="3">
    <source>
        <dbReference type="Pfam" id="PF25390"/>
    </source>
</evidence>
<organism evidence="4 5">
    <name type="scientific">Orbilia brochopaga</name>
    <dbReference type="NCBI Taxonomy" id="3140254"/>
    <lineage>
        <taxon>Eukaryota</taxon>
        <taxon>Fungi</taxon>
        <taxon>Dikarya</taxon>
        <taxon>Ascomycota</taxon>
        <taxon>Pezizomycotina</taxon>
        <taxon>Orbiliomycetes</taxon>
        <taxon>Orbiliales</taxon>
        <taxon>Orbiliaceae</taxon>
        <taxon>Orbilia</taxon>
    </lineage>
</organism>
<feature type="repeat" description="RCC1" evidence="2">
    <location>
        <begin position="137"/>
        <end position="191"/>
    </location>
</feature>
<dbReference type="GO" id="GO:0005737">
    <property type="term" value="C:cytoplasm"/>
    <property type="evidence" value="ECO:0007669"/>
    <property type="project" value="TreeGrafter"/>
</dbReference>
<feature type="repeat" description="RCC1" evidence="2">
    <location>
        <begin position="27"/>
        <end position="78"/>
    </location>
</feature>
<evidence type="ECO:0000313" key="5">
    <source>
        <dbReference type="Proteomes" id="UP001375240"/>
    </source>
</evidence>
<sequence length="389" mass="41848">MTSGVEDIDITNSSPSIETPRINDKSVRLFSFGSNSLGQLSIGHVQDAHTPTEVLLPYIPSDISIITGGNHTFILSTAQKLLYSVGDNTFGQCTVPHESNTAAITASFVAVPPPTPTSHWISISAGWQFSILLSSDNRLYACGNGPRGELGLGESITTSTTPTEIPSFPPPATTVVQLASGVEHTLALLSDGRIYGWGNGRKGQLGTLSAGEKYLWSPHELRLDMPDDFQVASMVAGREFSAFTSRTGEVQVFGNDKWGVIKLNPMVESPMTDWRVFSAGWGALYVLREDGKVVSWGRNTHGQLPPDDMPPLDKLAVGSEHALAVGRDGKLYAWGWGEHGNCGKLEKERGEVVKWVHEVGIDGLVGGKYRVEGIAAGCATSWVWVSEVD</sequence>
<comment type="caution">
    <text evidence="4">The sequence shown here is derived from an EMBL/GenBank/DDBJ whole genome shotgun (WGS) entry which is preliminary data.</text>
</comment>
<dbReference type="InterPro" id="IPR051709">
    <property type="entry name" value="Ub-ligase/GTPase-reg"/>
</dbReference>
<dbReference type="Proteomes" id="UP001375240">
    <property type="component" value="Unassembled WGS sequence"/>
</dbReference>
<gene>
    <name evidence="4" type="ORF">TWF696_004976</name>
</gene>
<dbReference type="InterPro" id="IPR058923">
    <property type="entry name" value="RCC1-like_dom"/>
</dbReference>